<dbReference type="GO" id="GO:0009279">
    <property type="term" value="C:cell outer membrane"/>
    <property type="evidence" value="ECO:0007669"/>
    <property type="project" value="TreeGrafter"/>
</dbReference>
<dbReference type="HOGENOM" id="CLU_012243_5_0_6"/>
<dbReference type="SUPFAM" id="SSF51126">
    <property type="entry name" value="Pectin lyase-like"/>
    <property type="match status" value="1"/>
</dbReference>
<proteinExistence type="inferred from homology"/>
<evidence type="ECO:0000256" key="4">
    <source>
        <dbReference type="PROSITE-ProRule" id="PRU10040"/>
    </source>
</evidence>
<evidence type="ECO:0000313" key="8">
    <source>
        <dbReference type="Proteomes" id="UP000006735"/>
    </source>
</evidence>
<feature type="chain" id="PRO_5005143666" description="Pectinesterase" evidence="5">
    <location>
        <begin position="40"/>
        <end position="407"/>
    </location>
</feature>
<feature type="domain" description="Pectinesterase catalytic" evidence="6">
    <location>
        <begin position="90"/>
        <end position="339"/>
    </location>
</feature>
<dbReference type="PANTHER" id="PTHR31321">
    <property type="entry name" value="ACYL-COA THIOESTER HYDROLASE YBHC-RELATED"/>
    <property type="match status" value="1"/>
</dbReference>
<evidence type="ECO:0000256" key="3">
    <source>
        <dbReference type="ARBA" id="ARBA00023085"/>
    </source>
</evidence>
<sequence>MTCPTRPFLRERHHMSESHIRTTCLATALLSLVSANAMALTGTATRPQLTTSEASTYTITKALAKAGPITALVTDNWNPTAGVALLSADYAVAADGSTPYRTVQAAIDAAVAAGGTTRRYISIKAGTYTGLVCVPTNAPPLTVFGLGTDSTDTVIRFNNANPTPKPTGIASHPCASNAAATTVGTSNSATLTVRAAGFQARHLRVDNDYVEGTYTDNNQSAVALAVRGDKASFEDVVITGNQDTLLISATNAANVIRSYFKNSTIEGDVDFIFGSGVGVFDNALIRSAGARLGSSSGGYIFAPSTRPGSPYGFLAINSRFVAGSGSPDNQTYLGRAWDEGVRGLSAYVNGTSPNGQVTVRDSNLGSHIRKTAPWDASTASRPYCSSNCTNSANRFYEYGNSGAGAGN</sequence>
<evidence type="ECO:0000256" key="2">
    <source>
        <dbReference type="ARBA" id="ARBA00022801"/>
    </source>
</evidence>
<evidence type="ECO:0000259" key="6">
    <source>
        <dbReference type="Pfam" id="PF01095"/>
    </source>
</evidence>
<dbReference type="PHI-base" id="PHI:6840"/>
<dbReference type="UniPathway" id="UPA00545">
    <property type="reaction ID" value="UER00823"/>
</dbReference>
<reference evidence="7 8" key="1">
    <citation type="journal article" date="2005" name="Nucleic Acids Res.">
        <title>The genome sequence of Xanthomonas oryzae pathovar oryzae KACC10331, the bacterial blight pathogen of rice.</title>
        <authorList>
            <person name="Lee B.M."/>
            <person name="Park Y.J."/>
            <person name="Park D.S."/>
            <person name="Kang H.W."/>
            <person name="Kim J.G."/>
            <person name="Song E.S."/>
            <person name="Park I.C."/>
            <person name="Yoon U.H."/>
            <person name="Hahn J.H."/>
            <person name="Koo B.S."/>
            <person name="Lee G.B."/>
            <person name="Kim H."/>
            <person name="Park H.S."/>
            <person name="Yoon K.O."/>
            <person name="Kim J.H."/>
            <person name="Jung C.H."/>
            <person name="Koh N.H."/>
            <person name="Seo J.S."/>
            <person name="Go S.J."/>
        </authorList>
    </citation>
    <scope>NUCLEOTIDE SEQUENCE [LARGE SCALE GENOMIC DNA]</scope>
    <source>
        <strain evidence="8">KACC10331 / KXO85</strain>
    </source>
</reference>
<evidence type="ECO:0000313" key="7">
    <source>
        <dbReference type="EMBL" id="AAW75950.1"/>
    </source>
</evidence>
<dbReference type="InterPro" id="IPR033131">
    <property type="entry name" value="Pectinesterase_Asp_AS"/>
</dbReference>
<dbReference type="Pfam" id="PF01095">
    <property type="entry name" value="Pectinesterase"/>
    <property type="match status" value="1"/>
</dbReference>
<dbReference type="Gene3D" id="2.160.20.10">
    <property type="entry name" value="Single-stranded right-handed beta-helix, Pectin lyase-like"/>
    <property type="match status" value="1"/>
</dbReference>
<dbReference type="EC" id="3.1.1.11" evidence="5"/>
<dbReference type="EMBL" id="AE013598">
    <property type="protein sequence ID" value="AAW75950.1"/>
    <property type="molecule type" value="Genomic_DNA"/>
</dbReference>
<dbReference type="KEGG" id="xoo:XOO2696"/>
<dbReference type="GO" id="GO:0030599">
    <property type="term" value="F:pectinesterase activity"/>
    <property type="evidence" value="ECO:0007669"/>
    <property type="project" value="UniProtKB-UniRule"/>
</dbReference>
<keyword evidence="2 5" id="KW-0378">Hydrolase</keyword>
<keyword evidence="5" id="KW-0732">Signal</keyword>
<feature type="active site" evidence="4">
    <location>
        <position position="270"/>
    </location>
</feature>
<protein>
    <recommendedName>
        <fullName evidence="5">Pectinesterase</fullName>
        <ecNumber evidence="5">3.1.1.11</ecNumber>
    </recommendedName>
</protein>
<dbReference type="PANTHER" id="PTHR31321:SF57">
    <property type="entry name" value="PECTINESTERASE 53-RELATED"/>
    <property type="match status" value="1"/>
</dbReference>
<gene>
    <name evidence="7" type="primary">PemB</name>
    <name evidence="7" type="ordered locus">XOO2696</name>
</gene>
<comment type="catalytic activity">
    <reaction evidence="5">
        <text>[(1-&gt;4)-alpha-D-galacturonosyl methyl ester](n) + n H2O = [(1-&gt;4)-alpha-D-galacturonosyl](n) + n methanol + n H(+)</text>
        <dbReference type="Rhea" id="RHEA:22380"/>
        <dbReference type="Rhea" id="RHEA-COMP:14570"/>
        <dbReference type="Rhea" id="RHEA-COMP:14573"/>
        <dbReference type="ChEBI" id="CHEBI:15377"/>
        <dbReference type="ChEBI" id="CHEBI:15378"/>
        <dbReference type="ChEBI" id="CHEBI:17790"/>
        <dbReference type="ChEBI" id="CHEBI:140522"/>
        <dbReference type="ChEBI" id="CHEBI:140523"/>
        <dbReference type="EC" id="3.1.1.11"/>
    </reaction>
</comment>
<name>Q5GZC1_XANOR</name>
<dbReference type="STRING" id="291331.XOO2696"/>
<evidence type="ECO:0000256" key="5">
    <source>
        <dbReference type="RuleBase" id="RU000589"/>
    </source>
</evidence>
<dbReference type="InterPro" id="IPR011050">
    <property type="entry name" value="Pectin_lyase_fold/virulence"/>
</dbReference>
<evidence type="ECO:0000256" key="1">
    <source>
        <dbReference type="ARBA" id="ARBA00008891"/>
    </source>
</evidence>
<dbReference type="NCBIfam" id="NF007822">
    <property type="entry name" value="PRK10531.1"/>
    <property type="match status" value="1"/>
</dbReference>
<accession>Q5GZC1</accession>
<keyword evidence="8" id="KW-1185">Reference proteome</keyword>
<dbReference type="AlphaFoldDB" id="Q5GZC1"/>
<dbReference type="InterPro" id="IPR000070">
    <property type="entry name" value="Pectinesterase_cat"/>
</dbReference>
<dbReference type="GO" id="GO:0042545">
    <property type="term" value="P:cell wall modification"/>
    <property type="evidence" value="ECO:0007669"/>
    <property type="project" value="UniProtKB-UniRule"/>
</dbReference>
<dbReference type="BRENDA" id="3.1.1.11">
    <property type="organism ID" value="9368"/>
</dbReference>
<keyword evidence="3 5" id="KW-0063">Aspartyl esterase</keyword>
<dbReference type="PROSITE" id="PS00503">
    <property type="entry name" value="PECTINESTERASE_2"/>
    <property type="match status" value="1"/>
</dbReference>
<comment type="similarity">
    <text evidence="1">Belongs to the pectinesterase family.</text>
</comment>
<comment type="pathway">
    <text evidence="5">Glycan metabolism; pectin degradation; 2-dehydro-3-deoxy-D-gluconate from pectin: step 1/5.</text>
</comment>
<dbReference type="Proteomes" id="UP000006735">
    <property type="component" value="Chromosome"/>
</dbReference>
<dbReference type="InterPro" id="IPR012334">
    <property type="entry name" value="Pectin_lyas_fold"/>
</dbReference>
<organism evidence="7 8">
    <name type="scientific">Xanthomonas oryzae pv. oryzae (strain KACC10331 / KXO85)</name>
    <dbReference type="NCBI Taxonomy" id="291331"/>
    <lineage>
        <taxon>Bacteria</taxon>
        <taxon>Pseudomonadati</taxon>
        <taxon>Pseudomonadota</taxon>
        <taxon>Gammaproteobacteria</taxon>
        <taxon>Lysobacterales</taxon>
        <taxon>Lysobacteraceae</taxon>
        <taxon>Xanthomonas</taxon>
    </lineage>
</organism>
<feature type="signal peptide" evidence="5">
    <location>
        <begin position="1"/>
        <end position="39"/>
    </location>
</feature>
<dbReference type="GO" id="GO:0045490">
    <property type="term" value="P:pectin catabolic process"/>
    <property type="evidence" value="ECO:0007669"/>
    <property type="project" value="UniProtKB-UniRule"/>
</dbReference>